<dbReference type="SMART" id="SM00987">
    <property type="entry name" value="UreE_C"/>
    <property type="match status" value="1"/>
</dbReference>
<dbReference type="NCBIfam" id="TIGR00628">
    <property type="entry name" value="ung"/>
    <property type="match status" value="1"/>
</dbReference>
<dbReference type="Gene3D" id="3.40.470.10">
    <property type="entry name" value="Uracil-DNA glycosylase-like domain"/>
    <property type="match status" value="1"/>
</dbReference>
<evidence type="ECO:0000256" key="2">
    <source>
        <dbReference type="ARBA" id="ARBA00022763"/>
    </source>
</evidence>
<protein>
    <recommendedName>
        <fullName evidence="7 9">Uracil-DNA glycosylase</fullName>
        <shortName evidence="7">UDG</shortName>
        <ecNumber evidence="7 9">3.2.2.27</ecNumber>
    </recommendedName>
</protein>
<dbReference type="GO" id="GO:0097510">
    <property type="term" value="P:base-excision repair, AP site formation via deaminated base removal"/>
    <property type="evidence" value="ECO:0007669"/>
    <property type="project" value="TreeGrafter"/>
</dbReference>
<dbReference type="FunFam" id="3.40.470.10:FF:000007">
    <property type="entry name" value="Uracil-DNA glycosylase"/>
    <property type="match status" value="1"/>
</dbReference>
<comment type="subcellular location">
    <subcellularLocation>
        <location evidence="7">Mitochondrion</location>
    </subcellularLocation>
    <subcellularLocation>
        <location evidence="7">Nucleus</location>
    </subcellularLocation>
</comment>
<dbReference type="PROSITE" id="PS00130">
    <property type="entry name" value="U_DNA_GLYCOSYLASE"/>
    <property type="match status" value="1"/>
</dbReference>
<dbReference type="InParanoid" id="A0A3N4KRP6"/>
<evidence type="ECO:0000256" key="10">
    <source>
        <dbReference type="SAM" id="MobiDB-lite"/>
    </source>
</evidence>
<evidence type="ECO:0000313" key="12">
    <source>
        <dbReference type="EMBL" id="RPB13284.1"/>
    </source>
</evidence>
<evidence type="ECO:0000256" key="5">
    <source>
        <dbReference type="ARBA" id="ARBA00023204"/>
    </source>
</evidence>
<dbReference type="NCBIfam" id="NF003592">
    <property type="entry name" value="PRK05254.1-5"/>
    <property type="match status" value="1"/>
</dbReference>
<keyword evidence="6 7" id="KW-0539">Nucleus</keyword>
<organism evidence="12 13">
    <name type="scientific">Morchella conica CCBAS932</name>
    <dbReference type="NCBI Taxonomy" id="1392247"/>
    <lineage>
        <taxon>Eukaryota</taxon>
        <taxon>Fungi</taxon>
        <taxon>Dikarya</taxon>
        <taxon>Ascomycota</taxon>
        <taxon>Pezizomycotina</taxon>
        <taxon>Pezizomycetes</taxon>
        <taxon>Pezizales</taxon>
        <taxon>Morchellaceae</taxon>
        <taxon>Morchella</taxon>
    </lineage>
</organism>
<evidence type="ECO:0000256" key="9">
    <source>
        <dbReference type="RuleBase" id="RU003780"/>
    </source>
</evidence>
<dbReference type="OrthoDB" id="10031947at2759"/>
<evidence type="ECO:0000256" key="3">
    <source>
        <dbReference type="ARBA" id="ARBA00022801"/>
    </source>
</evidence>
<evidence type="ECO:0000259" key="11">
    <source>
        <dbReference type="SMART" id="SM00986"/>
    </source>
</evidence>
<feature type="region of interest" description="Disordered" evidence="10">
    <location>
        <begin position="308"/>
        <end position="344"/>
    </location>
</feature>
<keyword evidence="4 7" id="KW-0496">Mitochondrion</keyword>
<evidence type="ECO:0000256" key="6">
    <source>
        <dbReference type="ARBA" id="ARBA00023242"/>
    </source>
</evidence>
<proteinExistence type="inferred from homology"/>
<feature type="region of interest" description="Disordered" evidence="10">
    <location>
        <begin position="32"/>
        <end position="57"/>
    </location>
</feature>
<dbReference type="Pfam" id="PF03167">
    <property type="entry name" value="UDG"/>
    <property type="match status" value="1"/>
</dbReference>
<dbReference type="SUPFAM" id="SSF52141">
    <property type="entry name" value="Uracil-DNA glycosylase-like"/>
    <property type="match status" value="1"/>
</dbReference>
<dbReference type="AlphaFoldDB" id="A0A3N4KRP6"/>
<keyword evidence="13" id="KW-1185">Reference proteome</keyword>
<comment type="similarity">
    <text evidence="1 7 9">Belongs to the uracil-DNA glycosylase (UDG) superfamily. UNG family.</text>
</comment>
<dbReference type="NCBIfam" id="NF003588">
    <property type="entry name" value="PRK05254.1-1"/>
    <property type="match status" value="1"/>
</dbReference>
<dbReference type="InterPro" id="IPR005122">
    <property type="entry name" value="Uracil-DNA_glycosylase-like"/>
</dbReference>
<dbReference type="NCBIfam" id="NF003591">
    <property type="entry name" value="PRK05254.1-4"/>
    <property type="match status" value="1"/>
</dbReference>
<comment type="function">
    <text evidence="7 9">Excises uracil residues from the DNA which can arise as a result of misincorporation of dUMP residues by DNA polymerase or due to deamination of cytosine.</text>
</comment>
<dbReference type="CDD" id="cd10027">
    <property type="entry name" value="UDG-F1-like"/>
    <property type="match status" value="1"/>
</dbReference>
<dbReference type="STRING" id="1392247.A0A3N4KRP6"/>
<evidence type="ECO:0000256" key="8">
    <source>
        <dbReference type="PROSITE-ProRule" id="PRU10072"/>
    </source>
</evidence>
<dbReference type="Proteomes" id="UP000277580">
    <property type="component" value="Unassembled WGS sequence"/>
</dbReference>
<dbReference type="PANTHER" id="PTHR11264:SF0">
    <property type="entry name" value="URACIL-DNA GLYCOSYLASE"/>
    <property type="match status" value="1"/>
</dbReference>
<dbReference type="InterPro" id="IPR018085">
    <property type="entry name" value="Ura-DNA_Glyclase_AS"/>
</dbReference>
<name>A0A3N4KRP6_9PEZI</name>
<dbReference type="EMBL" id="ML119124">
    <property type="protein sequence ID" value="RPB13284.1"/>
    <property type="molecule type" value="Genomic_DNA"/>
</dbReference>
<accession>A0A3N4KRP6</accession>
<dbReference type="SMART" id="SM00986">
    <property type="entry name" value="UDG"/>
    <property type="match status" value="1"/>
</dbReference>
<feature type="compositionally biased region" description="Low complexity" evidence="10">
    <location>
        <begin position="32"/>
        <end position="48"/>
    </location>
</feature>
<dbReference type="GO" id="GO:0005739">
    <property type="term" value="C:mitochondrion"/>
    <property type="evidence" value="ECO:0007669"/>
    <property type="project" value="UniProtKB-SubCell"/>
</dbReference>
<evidence type="ECO:0000256" key="7">
    <source>
        <dbReference type="HAMAP-Rule" id="MF_03166"/>
    </source>
</evidence>
<dbReference type="NCBIfam" id="NF003589">
    <property type="entry name" value="PRK05254.1-2"/>
    <property type="match status" value="1"/>
</dbReference>
<evidence type="ECO:0000313" key="13">
    <source>
        <dbReference type="Proteomes" id="UP000277580"/>
    </source>
</evidence>
<reference evidence="12 13" key="1">
    <citation type="journal article" date="2018" name="Nat. Ecol. Evol.">
        <title>Pezizomycetes genomes reveal the molecular basis of ectomycorrhizal truffle lifestyle.</title>
        <authorList>
            <person name="Murat C."/>
            <person name="Payen T."/>
            <person name="Noel B."/>
            <person name="Kuo A."/>
            <person name="Morin E."/>
            <person name="Chen J."/>
            <person name="Kohler A."/>
            <person name="Krizsan K."/>
            <person name="Balestrini R."/>
            <person name="Da Silva C."/>
            <person name="Montanini B."/>
            <person name="Hainaut M."/>
            <person name="Levati E."/>
            <person name="Barry K.W."/>
            <person name="Belfiori B."/>
            <person name="Cichocki N."/>
            <person name="Clum A."/>
            <person name="Dockter R.B."/>
            <person name="Fauchery L."/>
            <person name="Guy J."/>
            <person name="Iotti M."/>
            <person name="Le Tacon F."/>
            <person name="Lindquist E.A."/>
            <person name="Lipzen A."/>
            <person name="Malagnac F."/>
            <person name="Mello A."/>
            <person name="Molinier V."/>
            <person name="Miyauchi S."/>
            <person name="Poulain J."/>
            <person name="Riccioni C."/>
            <person name="Rubini A."/>
            <person name="Sitrit Y."/>
            <person name="Splivallo R."/>
            <person name="Traeger S."/>
            <person name="Wang M."/>
            <person name="Zifcakova L."/>
            <person name="Wipf D."/>
            <person name="Zambonelli A."/>
            <person name="Paolocci F."/>
            <person name="Nowrousian M."/>
            <person name="Ottonello S."/>
            <person name="Baldrian P."/>
            <person name="Spatafora J.W."/>
            <person name="Henrissat B."/>
            <person name="Nagy L.G."/>
            <person name="Aury J.M."/>
            <person name="Wincker P."/>
            <person name="Grigoriev I.V."/>
            <person name="Bonfante P."/>
            <person name="Martin F.M."/>
        </authorList>
    </citation>
    <scope>NUCLEOTIDE SEQUENCE [LARGE SCALE GENOMIC DNA]</scope>
    <source>
        <strain evidence="12 13">CCBAS932</strain>
    </source>
</reference>
<dbReference type="EC" id="3.2.2.27" evidence="7 9"/>
<dbReference type="InterPro" id="IPR002043">
    <property type="entry name" value="UDG_fam1"/>
</dbReference>
<keyword evidence="2 7" id="KW-0227">DNA damage</keyword>
<dbReference type="InterPro" id="IPR036895">
    <property type="entry name" value="Uracil-DNA_glycosylase-like_sf"/>
</dbReference>
<comment type="catalytic activity">
    <reaction evidence="7 9">
        <text>Hydrolyzes single-stranded DNA or mismatched double-stranded DNA and polynucleotides, releasing free uracil.</text>
        <dbReference type="EC" id="3.2.2.27"/>
    </reaction>
</comment>
<sequence length="361" mass="40033">MSGNIKRKATESPAVITKKARAITSFFAPLGAASSSAPADSAPNASTSTRPKFDKERWASKLSDEHKSLLQLEINTMEQSWFRALKDELITPEFLSLKRFLRNEKDGGKTIYPPEEDIYSWTRFTPIDQVKVVILGQDPYHGPNQAMGLSFSVRPPTPAPPSLKNIYIALKRDYPSFGPPPNKGGLLTPWAYQGVLMLNACLTVRASDANSHSNKGWEPLTQKAIDIIAQRRSQGVVFMAWGAHAAKRVLKIDKEKHLVLNSVHPSPLSASRGFFDCGHFKKANEWIISRYGVDSEVDWNLDGTKLPKKIVAPPDSTKDEDVPSTKDSVVLEDGDNGSYGDTFDTDEEEAMVQALMEMEKK</sequence>
<dbReference type="FunCoup" id="A0A3N4KRP6">
    <property type="interactions" value="299"/>
</dbReference>
<dbReference type="GO" id="GO:0005634">
    <property type="term" value="C:nucleus"/>
    <property type="evidence" value="ECO:0007669"/>
    <property type="project" value="UniProtKB-SubCell"/>
</dbReference>
<keyword evidence="3 7" id="KW-0378">Hydrolase</keyword>
<evidence type="ECO:0000256" key="1">
    <source>
        <dbReference type="ARBA" id="ARBA00008184"/>
    </source>
</evidence>
<keyword evidence="5 7" id="KW-0234">DNA repair</keyword>
<feature type="domain" description="Uracil-DNA glycosylase-like" evidence="11">
    <location>
        <begin position="123"/>
        <end position="287"/>
    </location>
</feature>
<gene>
    <name evidence="7" type="primary">UNG1</name>
    <name evidence="12" type="ORF">P167DRAFT_535323</name>
</gene>
<dbReference type="GO" id="GO:0004844">
    <property type="term" value="F:uracil DNA N-glycosylase activity"/>
    <property type="evidence" value="ECO:0007669"/>
    <property type="project" value="UniProtKB-UniRule"/>
</dbReference>
<evidence type="ECO:0000256" key="4">
    <source>
        <dbReference type="ARBA" id="ARBA00023128"/>
    </source>
</evidence>
<feature type="active site" description="Proton acceptor" evidence="7 8">
    <location>
        <position position="138"/>
    </location>
</feature>
<dbReference type="HAMAP" id="MF_00148">
    <property type="entry name" value="UDG"/>
    <property type="match status" value="1"/>
</dbReference>
<dbReference type="PANTHER" id="PTHR11264">
    <property type="entry name" value="URACIL-DNA GLYCOSYLASE"/>
    <property type="match status" value="1"/>
</dbReference>